<keyword evidence="7" id="KW-0408">Iron</keyword>
<proteinExistence type="predicted"/>
<keyword evidence="8" id="KW-0411">Iron-sulfur</keyword>
<evidence type="ECO:0000256" key="12">
    <source>
        <dbReference type="ARBA" id="ARBA00048697"/>
    </source>
</evidence>
<sequence>MTMPIDLLDSFGRKHDYLRLSITDNCNFRCLYCMPDEPFKSTSSVELMSSREIFEIARVFVHHYGINKIRITGGEPLVRHDFENIIRQISKLNVNTGVTTNGVLLHKYFDALEECNVKNLNISIDSLDREKFKYITKRDLFQPVWDNIKESIRRGFNVKLNMVVMRGFNDDEIPEFIALSHHYPMELRFIEFMPFTGNSWEKAKVIPVAEMLDLVSQHFTLEKITDQKNDTSRKYRISEESKGVFGLISTMSNAFCAGCNRIRITSDGKIKNCLFGADEFDLLKAFRNEEDLLELIQLGITRKHKEKGGQFSEMGSVKNQSIVNRSMIKIGG</sequence>
<dbReference type="InterPro" id="IPR013483">
    <property type="entry name" value="MoaA"/>
</dbReference>
<evidence type="ECO:0000256" key="9">
    <source>
        <dbReference type="ARBA" id="ARBA00023134"/>
    </source>
</evidence>
<evidence type="ECO:0000256" key="2">
    <source>
        <dbReference type="ARBA" id="ARBA00012167"/>
    </source>
</evidence>
<dbReference type="CDD" id="cd01335">
    <property type="entry name" value="Radical_SAM"/>
    <property type="match status" value="1"/>
</dbReference>
<keyword evidence="9" id="KW-0342">GTP-binding</keyword>
<dbReference type="PANTHER" id="PTHR22960">
    <property type="entry name" value="MOLYBDOPTERIN COFACTOR SYNTHESIS PROTEIN A"/>
    <property type="match status" value="1"/>
</dbReference>
<comment type="catalytic activity">
    <reaction evidence="12">
        <text>GTP + AH2 + S-adenosyl-L-methionine = (8S)-3',8-cyclo-7,8-dihydroguanosine 5'-triphosphate + 5'-deoxyadenosine + L-methionine + A + H(+)</text>
        <dbReference type="Rhea" id="RHEA:49576"/>
        <dbReference type="ChEBI" id="CHEBI:13193"/>
        <dbReference type="ChEBI" id="CHEBI:15378"/>
        <dbReference type="ChEBI" id="CHEBI:17319"/>
        <dbReference type="ChEBI" id="CHEBI:17499"/>
        <dbReference type="ChEBI" id="CHEBI:37565"/>
        <dbReference type="ChEBI" id="CHEBI:57844"/>
        <dbReference type="ChEBI" id="CHEBI:59789"/>
        <dbReference type="ChEBI" id="CHEBI:131766"/>
        <dbReference type="EC" id="4.1.99.22"/>
    </reaction>
</comment>
<keyword evidence="10" id="KW-0501">Molybdenum cofactor biosynthesis</keyword>
<evidence type="ECO:0000256" key="8">
    <source>
        <dbReference type="ARBA" id="ARBA00023014"/>
    </source>
</evidence>
<dbReference type="InterPro" id="IPR000385">
    <property type="entry name" value="MoaA_NifB_PqqE_Fe-S-bd_CS"/>
</dbReference>
<evidence type="ECO:0000256" key="3">
    <source>
        <dbReference type="ARBA" id="ARBA00022485"/>
    </source>
</evidence>
<dbReference type="InterPro" id="IPR050105">
    <property type="entry name" value="MoCo_biosynth_MoaA/MoaC"/>
</dbReference>
<dbReference type="PANTHER" id="PTHR22960:SF0">
    <property type="entry name" value="MOLYBDENUM COFACTOR BIOSYNTHESIS PROTEIN 1"/>
    <property type="match status" value="1"/>
</dbReference>
<dbReference type="Pfam" id="PF04055">
    <property type="entry name" value="Radical_SAM"/>
    <property type="match status" value="1"/>
</dbReference>
<evidence type="ECO:0000256" key="7">
    <source>
        <dbReference type="ARBA" id="ARBA00023004"/>
    </source>
</evidence>
<dbReference type="EC" id="4.1.99.22" evidence="2"/>
<comment type="cofactor">
    <cofactor evidence="1">
        <name>[4Fe-4S] cluster</name>
        <dbReference type="ChEBI" id="CHEBI:49883"/>
    </cofactor>
</comment>
<dbReference type="Proteomes" id="UP000295709">
    <property type="component" value="Unassembled WGS sequence"/>
</dbReference>
<evidence type="ECO:0000256" key="10">
    <source>
        <dbReference type="ARBA" id="ARBA00023150"/>
    </source>
</evidence>
<keyword evidence="3" id="KW-0004">4Fe-4S</keyword>
<dbReference type="InterPro" id="IPR058240">
    <property type="entry name" value="rSAM_sf"/>
</dbReference>
<feature type="domain" description="Radical SAM core" evidence="13">
    <location>
        <begin position="10"/>
        <end position="240"/>
    </location>
</feature>
<accession>A0ABY2FVF5</accession>
<dbReference type="RefSeq" id="WP_228428596.1">
    <property type="nucleotide sequence ID" value="NZ_RJTX01000002.1"/>
</dbReference>
<name>A0ABY2FVF5_9FLAO</name>
<dbReference type="PROSITE" id="PS51918">
    <property type="entry name" value="RADICAL_SAM"/>
    <property type="match status" value="1"/>
</dbReference>
<evidence type="ECO:0000313" key="15">
    <source>
        <dbReference type="Proteomes" id="UP000295709"/>
    </source>
</evidence>
<dbReference type="PROSITE" id="PS01305">
    <property type="entry name" value="MOAA_NIFB_PQQE"/>
    <property type="match status" value="1"/>
</dbReference>
<dbReference type="CDD" id="cd21117">
    <property type="entry name" value="Twitch_MoaA"/>
    <property type="match status" value="1"/>
</dbReference>
<dbReference type="InterPro" id="IPR013785">
    <property type="entry name" value="Aldolase_TIM"/>
</dbReference>
<dbReference type="SUPFAM" id="SSF102114">
    <property type="entry name" value="Radical SAM enzymes"/>
    <property type="match status" value="1"/>
</dbReference>
<dbReference type="InterPro" id="IPR010505">
    <property type="entry name" value="MoaA_twitch"/>
</dbReference>
<dbReference type="InterPro" id="IPR040064">
    <property type="entry name" value="MoaA-like"/>
</dbReference>
<keyword evidence="6" id="KW-0547">Nucleotide-binding</keyword>
<dbReference type="SMART" id="SM00729">
    <property type="entry name" value="Elp3"/>
    <property type="match status" value="1"/>
</dbReference>
<evidence type="ECO:0000256" key="5">
    <source>
        <dbReference type="ARBA" id="ARBA00022723"/>
    </source>
</evidence>
<evidence type="ECO:0000313" key="14">
    <source>
        <dbReference type="EMBL" id="TDX92953.1"/>
    </source>
</evidence>
<keyword evidence="15" id="KW-1185">Reference proteome</keyword>
<evidence type="ECO:0000256" key="11">
    <source>
        <dbReference type="ARBA" id="ARBA00023239"/>
    </source>
</evidence>
<evidence type="ECO:0000259" key="13">
    <source>
        <dbReference type="PROSITE" id="PS51918"/>
    </source>
</evidence>
<keyword evidence="5" id="KW-0479">Metal-binding</keyword>
<dbReference type="InterPro" id="IPR006638">
    <property type="entry name" value="Elp3/MiaA/NifB-like_rSAM"/>
</dbReference>
<evidence type="ECO:0000256" key="4">
    <source>
        <dbReference type="ARBA" id="ARBA00022691"/>
    </source>
</evidence>
<dbReference type="NCBIfam" id="TIGR02666">
    <property type="entry name" value="moaA"/>
    <property type="match status" value="1"/>
</dbReference>
<keyword evidence="11" id="KW-0456">Lyase</keyword>
<dbReference type="Pfam" id="PF06463">
    <property type="entry name" value="Mob_synth_C"/>
    <property type="match status" value="1"/>
</dbReference>
<dbReference type="Gene3D" id="3.20.20.70">
    <property type="entry name" value="Aldolase class I"/>
    <property type="match status" value="1"/>
</dbReference>
<dbReference type="EMBL" id="SOQW01000002">
    <property type="protein sequence ID" value="TDX92953.1"/>
    <property type="molecule type" value="Genomic_DNA"/>
</dbReference>
<evidence type="ECO:0000256" key="1">
    <source>
        <dbReference type="ARBA" id="ARBA00001966"/>
    </source>
</evidence>
<gene>
    <name evidence="14" type="ORF">BCF50_1896</name>
</gene>
<comment type="caution">
    <text evidence="14">The sequence shown here is derived from an EMBL/GenBank/DDBJ whole genome shotgun (WGS) entry which is preliminary data.</text>
</comment>
<organism evidence="14 15">
    <name type="scientific">Chryseobacterium daecheongense</name>
    <dbReference type="NCBI Taxonomy" id="192389"/>
    <lineage>
        <taxon>Bacteria</taxon>
        <taxon>Pseudomonadati</taxon>
        <taxon>Bacteroidota</taxon>
        <taxon>Flavobacteriia</taxon>
        <taxon>Flavobacteriales</taxon>
        <taxon>Weeksellaceae</taxon>
        <taxon>Chryseobacterium group</taxon>
        <taxon>Chryseobacterium</taxon>
    </lineage>
</organism>
<dbReference type="SFLD" id="SFLDS00029">
    <property type="entry name" value="Radical_SAM"/>
    <property type="match status" value="1"/>
</dbReference>
<evidence type="ECO:0000256" key="6">
    <source>
        <dbReference type="ARBA" id="ARBA00022741"/>
    </source>
</evidence>
<reference evidence="14 15" key="1">
    <citation type="submission" date="2019-03" db="EMBL/GenBank/DDBJ databases">
        <title>Genomic Encyclopedia of Archaeal and Bacterial Type Strains, Phase II (KMG-II): from individual species to whole genera.</title>
        <authorList>
            <person name="Goeker M."/>
        </authorList>
    </citation>
    <scope>NUCLEOTIDE SEQUENCE [LARGE SCALE GENOMIC DNA]</scope>
    <source>
        <strain evidence="14 15">DSM 15235</strain>
    </source>
</reference>
<keyword evidence="4" id="KW-0949">S-adenosyl-L-methionine</keyword>
<protein>
    <recommendedName>
        <fullName evidence="2">GTP 3',8-cyclase</fullName>
        <ecNumber evidence="2">4.1.99.22</ecNumber>
    </recommendedName>
</protein>
<dbReference type="SFLD" id="SFLDG01067">
    <property type="entry name" value="SPASM/twitch_domain_containing"/>
    <property type="match status" value="1"/>
</dbReference>
<dbReference type="InterPro" id="IPR007197">
    <property type="entry name" value="rSAM"/>
</dbReference>
<dbReference type="SFLD" id="SFLDG01386">
    <property type="entry name" value="main_SPASM_domain-containing"/>
    <property type="match status" value="1"/>
</dbReference>
<dbReference type="SFLD" id="SFLDG01383">
    <property type="entry name" value="cyclic_pyranopterin_phosphate"/>
    <property type="match status" value="1"/>
</dbReference>